<dbReference type="SUPFAM" id="SSF48576">
    <property type="entry name" value="Terpenoid synthases"/>
    <property type="match status" value="1"/>
</dbReference>
<dbReference type="GO" id="GO:0051996">
    <property type="term" value="F:squalene synthase [NAD(P)H] activity"/>
    <property type="evidence" value="ECO:0007669"/>
    <property type="project" value="InterPro"/>
</dbReference>
<dbReference type="InterPro" id="IPR008949">
    <property type="entry name" value="Isoprenoid_synthase_dom_sf"/>
</dbReference>
<keyword evidence="4" id="KW-1185">Reference proteome</keyword>
<keyword evidence="2 3" id="KW-0808">Transferase</keyword>
<dbReference type="UniPathway" id="UPA00799"/>
<dbReference type="Gene3D" id="1.10.600.10">
    <property type="entry name" value="Farnesyl Diphosphate Synthase"/>
    <property type="match status" value="1"/>
</dbReference>
<dbReference type="SFLD" id="SFLDG01018">
    <property type="entry name" value="Squalene/Phytoene_Synthase_Lik"/>
    <property type="match status" value="1"/>
</dbReference>
<evidence type="ECO:0000313" key="3">
    <source>
        <dbReference type="EMBL" id="SNR89801.1"/>
    </source>
</evidence>
<dbReference type="RefSeq" id="WP_089313600.1">
    <property type="nucleotide sequence ID" value="NZ_FZNP01000008.1"/>
</dbReference>
<dbReference type="Pfam" id="PF00494">
    <property type="entry name" value="SQS_PSY"/>
    <property type="match status" value="1"/>
</dbReference>
<dbReference type="AlphaFoldDB" id="A0A239A3B6"/>
<dbReference type="GO" id="GO:0016117">
    <property type="term" value="P:carotenoid biosynthetic process"/>
    <property type="evidence" value="ECO:0007669"/>
    <property type="project" value="UniProtKB-ARBA"/>
</dbReference>
<sequence>MTVSETCEGSERVVEAYRHCERVVREEARNFSYGIRLMPAPKRRAMSAVYAFARGIDDIGDGPEPACVRLDLLDRSRQRLMTVQEVLRRRADVRALEGHPVLTALADAAGRFPIPLEAFEELLDGCEDDVRGADYETFDDLLRYCQRVAGSVGRLSLGVFGSDGRQRAEGLADSLGVALQLTNILRDLREDRLAGRAYIPAEDLARFGCTLKLDESGAFIDPPWRLNELIGFQAERARAWYAEGLRLLPLLDRRSAACTAAMAGIYRRLLENIAARPQIALDARVSLPTWQKAVVAARALSGVER</sequence>
<evidence type="ECO:0000256" key="2">
    <source>
        <dbReference type="ARBA" id="ARBA00022679"/>
    </source>
</evidence>
<dbReference type="PROSITE" id="PS01045">
    <property type="entry name" value="SQUALEN_PHYTOEN_SYN_2"/>
    <property type="match status" value="1"/>
</dbReference>
<dbReference type="InterPro" id="IPR033904">
    <property type="entry name" value="Trans_IPPS_HH"/>
</dbReference>
<accession>A0A239A3B6</accession>
<dbReference type="CDD" id="cd00683">
    <property type="entry name" value="Trans_IPPS_HH"/>
    <property type="match status" value="1"/>
</dbReference>
<proteinExistence type="predicted"/>
<dbReference type="InterPro" id="IPR002060">
    <property type="entry name" value="Squ/phyt_synthse"/>
</dbReference>
<protein>
    <submittedName>
        <fullName evidence="3">Farnesyl-diphosphate farnesyltransferase</fullName>
    </submittedName>
</protein>
<evidence type="ECO:0000313" key="4">
    <source>
        <dbReference type="Proteomes" id="UP000198420"/>
    </source>
</evidence>
<dbReference type="Proteomes" id="UP000198420">
    <property type="component" value="Unassembled WGS sequence"/>
</dbReference>
<dbReference type="PANTHER" id="PTHR31480">
    <property type="entry name" value="BIFUNCTIONAL LYCOPENE CYCLASE/PHYTOENE SYNTHASE"/>
    <property type="match status" value="1"/>
</dbReference>
<evidence type="ECO:0000256" key="1">
    <source>
        <dbReference type="ARBA" id="ARBA00004684"/>
    </source>
</evidence>
<organism evidence="3 4">
    <name type="scientific">Actinomadura mexicana</name>
    <dbReference type="NCBI Taxonomy" id="134959"/>
    <lineage>
        <taxon>Bacteria</taxon>
        <taxon>Bacillati</taxon>
        <taxon>Actinomycetota</taxon>
        <taxon>Actinomycetes</taxon>
        <taxon>Streptosporangiales</taxon>
        <taxon>Thermomonosporaceae</taxon>
        <taxon>Actinomadura</taxon>
    </lineage>
</organism>
<dbReference type="InterPro" id="IPR044843">
    <property type="entry name" value="Trans_IPPS_bact-type"/>
</dbReference>
<name>A0A239A3B6_9ACTN</name>
<dbReference type="EMBL" id="FZNP01000008">
    <property type="protein sequence ID" value="SNR89801.1"/>
    <property type="molecule type" value="Genomic_DNA"/>
</dbReference>
<dbReference type="SFLD" id="SFLDG01212">
    <property type="entry name" value="Phytoene_synthase_like"/>
    <property type="match status" value="1"/>
</dbReference>
<dbReference type="GO" id="GO:0004311">
    <property type="term" value="F:geranylgeranyl diphosphate synthase activity"/>
    <property type="evidence" value="ECO:0007669"/>
    <property type="project" value="InterPro"/>
</dbReference>
<gene>
    <name evidence="3" type="ORF">SAMN06265355_108151</name>
</gene>
<dbReference type="OrthoDB" id="9807580at2"/>
<dbReference type="SFLD" id="SFLDS00005">
    <property type="entry name" value="Isoprenoid_Synthase_Type_I"/>
    <property type="match status" value="1"/>
</dbReference>
<reference evidence="4" key="1">
    <citation type="submission" date="2017-06" db="EMBL/GenBank/DDBJ databases">
        <authorList>
            <person name="Varghese N."/>
            <person name="Submissions S."/>
        </authorList>
    </citation>
    <scope>NUCLEOTIDE SEQUENCE [LARGE SCALE GENOMIC DNA]</scope>
    <source>
        <strain evidence="4">DSM 44485</strain>
    </source>
</reference>
<dbReference type="InterPro" id="IPR019845">
    <property type="entry name" value="Squalene/phytoene_synthase_CS"/>
</dbReference>
<comment type="pathway">
    <text evidence="1">Carotenoid biosynthesis; phytoene biosynthesis.</text>
</comment>